<organism evidence="2 3">
    <name type="scientific">Chiloscyllium punctatum</name>
    <name type="common">Brownbanded bambooshark</name>
    <name type="synonym">Hemiscyllium punctatum</name>
    <dbReference type="NCBI Taxonomy" id="137246"/>
    <lineage>
        <taxon>Eukaryota</taxon>
        <taxon>Metazoa</taxon>
        <taxon>Chordata</taxon>
        <taxon>Craniata</taxon>
        <taxon>Vertebrata</taxon>
        <taxon>Chondrichthyes</taxon>
        <taxon>Elasmobranchii</taxon>
        <taxon>Galeomorphii</taxon>
        <taxon>Galeoidea</taxon>
        <taxon>Orectolobiformes</taxon>
        <taxon>Hemiscylliidae</taxon>
        <taxon>Chiloscyllium</taxon>
    </lineage>
</organism>
<sequence>SEQHDGPHLRHRSDGGAEELPAGVDLGRQRLVLRRHTAHRVADPAVDQRQAIVRPRLIDAAGEAIFEQGRIEQVPGVVAGEGTAGPVGALHTGRKADDQQPRVRIAERLHRGVEPVRVARAGFCAEVGQPWTELAVAVGTLRCGDEITRRNRHRLPVGPSWSRAAGIAGSGDAVRAAPAVRTDRGQAWIAARPGR</sequence>
<proteinExistence type="predicted"/>
<evidence type="ECO:0000313" key="3">
    <source>
        <dbReference type="Proteomes" id="UP000287033"/>
    </source>
</evidence>
<reference evidence="2 3" key="1">
    <citation type="journal article" date="2018" name="Nat. Ecol. Evol.">
        <title>Shark genomes provide insights into elasmobranch evolution and the origin of vertebrates.</title>
        <authorList>
            <person name="Hara Y"/>
            <person name="Yamaguchi K"/>
            <person name="Onimaru K"/>
            <person name="Kadota M"/>
            <person name="Koyanagi M"/>
            <person name="Keeley SD"/>
            <person name="Tatsumi K"/>
            <person name="Tanaka K"/>
            <person name="Motone F"/>
            <person name="Kageyama Y"/>
            <person name="Nozu R"/>
            <person name="Adachi N"/>
            <person name="Nishimura O"/>
            <person name="Nakagawa R"/>
            <person name="Tanegashima C"/>
            <person name="Kiyatake I"/>
            <person name="Matsumoto R"/>
            <person name="Murakumo K"/>
            <person name="Nishida K"/>
            <person name="Terakita A"/>
            <person name="Kuratani S"/>
            <person name="Sato K"/>
            <person name="Hyodo S Kuraku.S."/>
        </authorList>
    </citation>
    <scope>NUCLEOTIDE SEQUENCE [LARGE SCALE GENOMIC DNA]</scope>
</reference>
<comment type="caution">
    <text evidence="2">The sequence shown here is derived from an EMBL/GenBank/DDBJ whole genome shotgun (WGS) entry which is preliminary data.</text>
</comment>
<evidence type="ECO:0000313" key="2">
    <source>
        <dbReference type="EMBL" id="GCC47971.1"/>
    </source>
</evidence>
<gene>
    <name evidence="2" type="ORF">chiPu_0031916</name>
</gene>
<dbReference type="Proteomes" id="UP000287033">
    <property type="component" value="Unassembled WGS sequence"/>
</dbReference>
<feature type="non-terminal residue" evidence="2">
    <location>
        <position position="1"/>
    </location>
</feature>
<dbReference type="EMBL" id="BEZZ01222218">
    <property type="protein sequence ID" value="GCC47971.1"/>
    <property type="molecule type" value="Genomic_DNA"/>
</dbReference>
<protein>
    <submittedName>
        <fullName evidence="2">Uncharacterized protein</fullName>
    </submittedName>
</protein>
<keyword evidence="3" id="KW-1185">Reference proteome</keyword>
<accession>A0A401TZ91</accession>
<evidence type="ECO:0000256" key="1">
    <source>
        <dbReference type="SAM" id="MobiDB-lite"/>
    </source>
</evidence>
<dbReference type="OrthoDB" id="10629722at2759"/>
<feature type="compositionally biased region" description="Basic and acidic residues" evidence="1">
    <location>
        <begin position="1"/>
        <end position="15"/>
    </location>
</feature>
<feature type="region of interest" description="Disordered" evidence="1">
    <location>
        <begin position="1"/>
        <end position="23"/>
    </location>
</feature>
<dbReference type="AlphaFoldDB" id="A0A401TZ91"/>
<name>A0A401TZ91_CHIPU</name>